<dbReference type="VEuPathDB" id="AmoebaDB:NAEGRDRAFT_68041"/>
<dbReference type="KEGG" id="ngr:NAEGRDRAFT_68041"/>
<evidence type="ECO:0000313" key="1">
    <source>
        <dbReference type="EMBL" id="EFC43998.1"/>
    </source>
</evidence>
<evidence type="ECO:0000313" key="2">
    <source>
        <dbReference type="Proteomes" id="UP000006671"/>
    </source>
</evidence>
<dbReference type="GeneID" id="8847843"/>
<dbReference type="RefSeq" id="XP_002676742.1">
    <property type="nucleotide sequence ID" value="XM_002676696.1"/>
</dbReference>
<organism evidence="2">
    <name type="scientific">Naegleria gruberi</name>
    <name type="common">Amoeba</name>
    <dbReference type="NCBI Taxonomy" id="5762"/>
    <lineage>
        <taxon>Eukaryota</taxon>
        <taxon>Discoba</taxon>
        <taxon>Heterolobosea</taxon>
        <taxon>Tetramitia</taxon>
        <taxon>Eutetramitia</taxon>
        <taxon>Vahlkampfiidae</taxon>
        <taxon>Naegleria</taxon>
    </lineage>
</organism>
<dbReference type="Proteomes" id="UP000006671">
    <property type="component" value="Unassembled WGS sequence"/>
</dbReference>
<dbReference type="AlphaFoldDB" id="D2VGN5"/>
<sequence>MFEKLKITKAGVGKWYGYDPFIKICMSKYMMGSKPSCLEKWSDVDWMEKDFTARERRDLFKKIATCNHSVSSPKLDEDVGVTKHYIDLLEKRTGLSSKLLPQLYKNLSKAPIQQDEFSLAAEDVQRVIKENGLENQAQLSEYDRELNSKLKHFPLKYSLLSTDYFANYTMGCIRNFVERNHLFSNEEILDRTLISQQLHCILGIEIER</sequence>
<dbReference type="EMBL" id="GG738870">
    <property type="protein sequence ID" value="EFC43998.1"/>
    <property type="molecule type" value="Genomic_DNA"/>
</dbReference>
<keyword evidence="2" id="KW-1185">Reference proteome</keyword>
<dbReference type="InParanoid" id="D2VGN5"/>
<protein>
    <submittedName>
        <fullName evidence="1">Predicted protein</fullName>
    </submittedName>
</protein>
<name>D2VGN5_NAEGR</name>
<proteinExistence type="predicted"/>
<gene>
    <name evidence="1" type="ORF">NAEGRDRAFT_68041</name>
</gene>
<accession>D2VGN5</accession>
<reference evidence="1 2" key="1">
    <citation type="journal article" date="2010" name="Cell">
        <title>The genome of Naegleria gruberi illuminates early eukaryotic versatility.</title>
        <authorList>
            <person name="Fritz-Laylin L.K."/>
            <person name="Prochnik S.E."/>
            <person name="Ginger M.L."/>
            <person name="Dacks J.B."/>
            <person name="Carpenter M.L."/>
            <person name="Field M.C."/>
            <person name="Kuo A."/>
            <person name="Paredez A."/>
            <person name="Chapman J."/>
            <person name="Pham J."/>
            <person name="Shu S."/>
            <person name="Neupane R."/>
            <person name="Cipriano M."/>
            <person name="Mancuso J."/>
            <person name="Tu H."/>
            <person name="Salamov A."/>
            <person name="Lindquist E."/>
            <person name="Shapiro H."/>
            <person name="Lucas S."/>
            <person name="Grigoriev I.V."/>
            <person name="Cande W.Z."/>
            <person name="Fulton C."/>
            <person name="Rokhsar D.S."/>
            <person name="Dawson S.C."/>
        </authorList>
    </citation>
    <scope>NUCLEOTIDE SEQUENCE [LARGE SCALE GENOMIC DNA]</scope>
    <source>
        <strain evidence="1 2">NEG-M</strain>
    </source>
</reference>